<name>A0A061DPB4_THECC</name>
<dbReference type="Gramene" id="EOX94550">
    <property type="protein sequence ID" value="EOX94550"/>
    <property type="gene ID" value="TCM_004180"/>
</dbReference>
<dbReference type="Proteomes" id="UP000026915">
    <property type="component" value="Chromosome 1"/>
</dbReference>
<organism evidence="1 2">
    <name type="scientific">Theobroma cacao</name>
    <name type="common">Cacao</name>
    <name type="synonym">Cocoa</name>
    <dbReference type="NCBI Taxonomy" id="3641"/>
    <lineage>
        <taxon>Eukaryota</taxon>
        <taxon>Viridiplantae</taxon>
        <taxon>Streptophyta</taxon>
        <taxon>Embryophyta</taxon>
        <taxon>Tracheophyta</taxon>
        <taxon>Spermatophyta</taxon>
        <taxon>Magnoliopsida</taxon>
        <taxon>eudicotyledons</taxon>
        <taxon>Gunneridae</taxon>
        <taxon>Pentapetalae</taxon>
        <taxon>rosids</taxon>
        <taxon>malvids</taxon>
        <taxon>Malvales</taxon>
        <taxon>Malvaceae</taxon>
        <taxon>Byttnerioideae</taxon>
        <taxon>Theobroma</taxon>
    </lineage>
</organism>
<dbReference type="InParanoid" id="A0A061DPB4"/>
<dbReference type="HOGENOM" id="CLU_2799089_0_0_1"/>
<evidence type="ECO:0000313" key="2">
    <source>
        <dbReference type="Proteomes" id="UP000026915"/>
    </source>
</evidence>
<sequence length="68" mass="7443">MVICGNSLKPIGIRYTDFSRALSAHATANVRLWDALQAIPTRISNISSSSTFLLLTPFKVLSILPKLL</sequence>
<accession>A0A061DPB4</accession>
<evidence type="ECO:0000313" key="1">
    <source>
        <dbReference type="EMBL" id="EOX94550.1"/>
    </source>
</evidence>
<dbReference type="AlphaFoldDB" id="A0A061DPB4"/>
<dbReference type="EMBL" id="CM001879">
    <property type="protein sequence ID" value="EOX94550.1"/>
    <property type="molecule type" value="Genomic_DNA"/>
</dbReference>
<gene>
    <name evidence="1" type="ORF">TCM_004180</name>
</gene>
<keyword evidence="2" id="KW-1185">Reference proteome</keyword>
<reference evidence="1 2" key="1">
    <citation type="journal article" date="2013" name="Genome Biol.">
        <title>The genome sequence of the most widely cultivated cacao type and its use to identify candidate genes regulating pod color.</title>
        <authorList>
            <person name="Motamayor J.C."/>
            <person name="Mockaitis K."/>
            <person name="Schmutz J."/>
            <person name="Haiminen N."/>
            <person name="Iii D.L."/>
            <person name="Cornejo O."/>
            <person name="Findley S.D."/>
            <person name="Zheng P."/>
            <person name="Utro F."/>
            <person name="Royaert S."/>
            <person name="Saski C."/>
            <person name="Jenkins J."/>
            <person name="Podicheti R."/>
            <person name="Zhao M."/>
            <person name="Scheffler B.E."/>
            <person name="Stack J.C."/>
            <person name="Feltus F.A."/>
            <person name="Mustiga G.M."/>
            <person name="Amores F."/>
            <person name="Phillips W."/>
            <person name="Marelli J.P."/>
            <person name="May G.D."/>
            <person name="Shapiro H."/>
            <person name="Ma J."/>
            <person name="Bustamante C.D."/>
            <person name="Schnell R.J."/>
            <person name="Main D."/>
            <person name="Gilbert D."/>
            <person name="Parida L."/>
            <person name="Kuhn D.N."/>
        </authorList>
    </citation>
    <scope>NUCLEOTIDE SEQUENCE [LARGE SCALE GENOMIC DNA]</scope>
    <source>
        <strain evidence="2">cv. Matina 1-6</strain>
    </source>
</reference>
<proteinExistence type="predicted"/>
<protein>
    <submittedName>
        <fullName evidence="1">Uncharacterized protein</fullName>
    </submittedName>
</protein>